<feature type="signal peptide" evidence="1">
    <location>
        <begin position="1"/>
        <end position="26"/>
    </location>
</feature>
<feature type="chain" id="PRO_5028833445" evidence="1">
    <location>
        <begin position="27"/>
        <end position="205"/>
    </location>
</feature>
<comment type="caution">
    <text evidence="2">The sequence shown here is derived from an EMBL/GenBank/DDBJ whole genome shotgun (WGS) entry which is preliminary data.</text>
</comment>
<keyword evidence="3" id="KW-1185">Reference proteome</keyword>
<keyword evidence="1" id="KW-0732">Signal</keyword>
<dbReference type="Proteomes" id="UP000483018">
    <property type="component" value="Unassembled WGS sequence"/>
</dbReference>
<accession>A0A7C8LRV5</accession>
<evidence type="ECO:0000313" key="2">
    <source>
        <dbReference type="EMBL" id="KAE9629138.1"/>
    </source>
</evidence>
<proteinExistence type="predicted"/>
<dbReference type="EMBL" id="WSLF01000018">
    <property type="protein sequence ID" value="KAE9629138.1"/>
    <property type="molecule type" value="Genomic_DNA"/>
</dbReference>
<dbReference type="RefSeq" id="WP_204614488.1">
    <property type="nucleotide sequence ID" value="NZ_JAFBEP010000031.1"/>
</dbReference>
<sequence>MKKTLSKVISLVLMIIMISSSMSVFAKEKEGYSVRYVKEIPKGMEVLKFNTQKEADEFFATLSKEISNFQLTDKDLVDDKNGIKKNGQNNSIGIAGVGDKVTTSKRFQKRIVASLNTYLNLYVKYTYVDAADPYGRAFVSIDEVSSYISGGTAFQNYTEYDAYVNYMKTYLAKCTAVGQFEYAVDVKGKISIYTIDTEISAEFRP</sequence>
<reference evidence="2 3" key="1">
    <citation type="submission" date="2019-12" db="EMBL/GenBank/DDBJ databases">
        <title>Defluviitalea raffinosedens, isolated from a biogas fermenter, genome sequencing and characterization.</title>
        <authorList>
            <person name="Rettenmaier R."/>
            <person name="Schneider M."/>
            <person name="Neuhaus K."/>
            <person name="Liebl W."/>
            <person name="Zverlov V."/>
        </authorList>
    </citation>
    <scope>NUCLEOTIDE SEQUENCE [LARGE SCALE GENOMIC DNA]</scope>
    <source>
        <strain evidence="2 3">249c-K6</strain>
    </source>
</reference>
<protein>
    <submittedName>
        <fullName evidence="2">Uncharacterized protein</fullName>
    </submittedName>
</protein>
<dbReference type="AlphaFoldDB" id="A0A7C8LRV5"/>
<evidence type="ECO:0000313" key="3">
    <source>
        <dbReference type="Proteomes" id="UP000483018"/>
    </source>
</evidence>
<gene>
    <name evidence="2" type="ORF">GND95_13555</name>
</gene>
<name>A0A7C8LRV5_9FIRM</name>
<evidence type="ECO:0000256" key="1">
    <source>
        <dbReference type="SAM" id="SignalP"/>
    </source>
</evidence>
<organism evidence="2 3">
    <name type="scientific">Defluviitalea raffinosedens</name>
    <dbReference type="NCBI Taxonomy" id="1450156"/>
    <lineage>
        <taxon>Bacteria</taxon>
        <taxon>Bacillati</taxon>
        <taxon>Bacillota</taxon>
        <taxon>Clostridia</taxon>
        <taxon>Lachnospirales</taxon>
        <taxon>Defluviitaleaceae</taxon>
        <taxon>Defluviitalea</taxon>
    </lineage>
</organism>